<protein>
    <recommendedName>
        <fullName evidence="7">Thioredoxin reductase</fullName>
        <ecNumber evidence="7">1.8.1.9</ecNumber>
    </recommendedName>
</protein>
<evidence type="ECO:0000313" key="10">
    <source>
        <dbReference type="EMBL" id="SMX71062.1"/>
    </source>
</evidence>
<evidence type="ECO:0000256" key="2">
    <source>
        <dbReference type="ARBA" id="ARBA00022827"/>
    </source>
</evidence>
<evidence type="ECO:0000256" key="6">
    <source>
        <dbReference type="ARBA" id="ARBA00048132"/>
    </source>
</evidence>
<dbReference type="GO" id="GO:0004791">
    <property type="term" value="F:thioredoxin-disulfide reductase (NADPH) activity"/>
    <property type="evidence" value="ECO:0007669"/>
    <property type="project" value="UniProtKB-UniRule"/>
</dbReference>
<reference evidence="10 11" key="1">
    <citation type="submission" date="2017-03" db="EMBL/GenBank/DDBJ databases">
        <authorList>
            <person name="Afonso C.L."/>
            <person name="Miller P.J."/>
            <person name="Scott M.A."/>
            <person name="Spackman E."/>
            <person name="Goraichik I."/>
            <person name="Dimitrov K.M."/>
            <person name="Suarez D.L."/>
            <person name="Swayne D.E."/>
        </authorList>
    </citation>
    <scope>NUCLEOTIDE SEQUENCE [LARGE SCALE GENOMIC DNA]</scope>
    <source>
        <strain evidence="10 11">CNRZ 918</strain>
    </source>
</reference>
<dbReference type="InterPro" id="IPR008255">
    <property type="entry name" value="Pyr_nucl-diS_OxRdtase_2_AS"/>
</dbReference>
<dbReference type="EC" id="1.8.1.9" evidence="7"/>
<keyword evidence="1 7" id="KW-0285">Flavoprotein</keyword>
<evidence type="ECO:0000259" key="9">
    <source>
        <dbReference type="Pfam" id="PF07992"/>
    </source>
</evidence>
<dbReference type="SUPFAM" id="SSF51905">
    <property type="entry name" value="FAD/NAD(P)-binding domain"/>
    <property type="match status" value="1"/>
</dbReference>
<dbReference type="EMBL" id="FXZD01000002">
    <property type="protein sequence ID" value="SMX71062.1"/>
    <property type="molecule type" value="Genomic_DNA"/>
</dbReference>
<evidence type="ECO:0000256" key="8">
    <source>
        <dbReference type="RuleBase" id="RU003881"/>
    </source>
</evidence>
<dbReference type="GO" id="GO:0005737">
    <property type="term" value="C:cytoplasm"/>
    <property type="evidence" value="ECO:0007669"/>
    <property type="project" value="InterPro"/>
</dbReference>
<comment type="catalytic activity">
    <reaction evidence="6 7">
        <text>[thioredoxin]-dithiol + NADP(+) = [thioredoxin]-disulfide + NADPH + H(+)</text>
        <dbReference type="Rhea" id="RHEA:20345"/>
        <dbReference type="Rhea" id="RHEA-COMP:10698"/>
        <dbReference type="Rhea" id="RHEA-COMP:10700"/>
        <dbReference type="ChEBI" id="CHEBI:15378"/>
        <dbReference type="ChEBI" id="CHEBI:29950"/>
        <dbReference type="ChEBI" id="CHEBI:50058"/>
        <dbReference type="ChEBI" id="CHEBI:57783"/>
        <dbReference type="ChEBI" id="CHEBI:58349"/>
        <dbReference type="EC" id="1.8.1.9"/>
    </reaction>
</comment>
<dbReference type="GO" id="GO:0019430">
    <property type="term" value="P:removal of superoxide radicals"/>
    <property type="evidence" value="ECO:0007669"/>
    <property type="project" value="UniProtKB-UniRule"/>
</dbReference>
<dbReference type="PROSITE" id="PS00573">
    <property type="entry name" value="PYRIDINE_REDOX_2"/>
    <property type="match status" value="1"/>
</dbReference>
<sequence>MTDTQLVIIGSGPAGYTAAVYAARANLSPVVIAGSVTAGGELMNTTDVENYPGFPAGVQGPELMESMREQAEKFGAEVIYDDVATLRLEPGAHQIETALGAKYTAQAVILATGSAYRELNLPNEKRLSGHGVSWCATCDGFFFRNQHIAVVGGGDSALEEATFLTRFASKVTLIHRRQDLRASQAMQDRAAADEKLEYLLDSEVAEIQGEDSLTGLTVRNTVTGETSELPVTGLFVAIGSDPRTSLFGDQLSLRADGYLNVEGRTSKTAVEGVFAAGDVIDSVYRQAITAAGSGCSAALDAEHYLGDLEAVTKQAEAVTAHASQATAPIGS</sequence>
<evidence type="ECO:0000256" key="1">
    <source>
        <dbReference type="ARBA" id="ARBA00022630"/>
    </source>
</evidence>
<keyword evidence="3 7" id="KW-0560">Oxidoreductase</keyword>
<evidence type="ECO:0000313" key="11">
    <source>
        <dbReference type="Proteomes" id="UP000234433"/>
    </source>
</evidence>
<dbReference type="AlphaFoldDB" id="A0A2H1I7N9"/>
<dbReference type="Gene3D" id="3.50.50.60">
    <property type="entry name" value="FAD/NAD(P)-binding domain"/>
    <property type="match status" value="2"/>
</dbReference>
<feature type="domain" description="FAD/NAD(P)-binding" evidence="9">
    <location>
        <begin position="5"/>
        <end position="294"/>
    </location>
</feature>
<organism evidence="10 11">
    <name type="scientific">Brevibacterium antiquum CNRZ 918</name>
    <dbReference type="NCBI Taxonomy" id="1255637"/>
    <lineage>
        <taxon>Bacteria</taxon>
        <taxon>Bacillati</taxon>
        <taxon>Actinomycetota</taxon>
        <taxon>Actinomycetes</taxon>
        <taxon>Micrococcales</taxon>
        <taxon>Brevibacteriaceae</taxon>
        <taxon>Brevibacterium</taxon>
    </lineage>
</organism>
<evidence type="ECO:0000256" key="5">
    <source>
        <dbReference type="ARBA" id="ARBA00023284"/>
    </source>
</evidence>
<keyword evidence="5 7" id="KW-0676">Redox-active center</keyword>
<evidence type="ECO:0000256" key="3">
    <source>
        <dbReference type="ARBA" id="ARBA00023002"/>
    </source>
</evidence>
<keyword evidence="2 7" id="KW-0274">FAD</keyword>
<dbReference type="PRINTS" id="PR00368">
    <property type="entry name" value="FADPNR"/>
</dbReference>
<dbReference type="OrthoDB" id="9806179at2"/>
<proteinExistence type="inferred from homology"/>
<dbReference type="Pfam" id="PF07992">
    <property type="entry name" value="Pyr_redox_2"/>
    <property type="match status" value="1"/>
</dbReference>
<dbReference type="InterPro" id="IPR050097">
    <property type="entry name" value="Ferredoxin-NADP_redctase_2"/>
</dbReference>
<keyword evidence="4" id="KW-1015">Disulfide bond</keyword>
<evidence type="ECO:0000256" key="7">
    <source>
        <dbReference type="RuleBase" id="RU003880"/>
    </source>
</evidence>
<dbReference type="PRINTS" id="PR00469">
    <property type="entry name" value="PNDRDTASEII"/>
</dbReference>
<dbReference type="InterPro" id="IPR023753">
    <property type="entry name" value="FAD/NAD-binding_dom"/>
</dbReference>
<comment type="subunit">
    <text evidence="7">Homodimer.</text>
</comment>
<comment type="cofactor">
    <cofactor evidence="8">
        <name>FAD</name>
        <dbReference type="ChEBI" id="CHEBI:57692"/>
    </cofactor>
    <text evidence="8">Binds 1 FAD per subunit.</text>
</comment>
<comment type="similarity">
    <text evidence="7">Belongs to the class-II pyridine nucleotide-disulfide oxidoreductase family.</text>
</comment>
<dbReference type="RefSeq" id="WP_101618918.1">
    <property type="nucleotide sequence ID" value="NZ_FXZD01000002.1"/>
</dbReference>
<accession>A0A2H1I7N9</accession>
<dbReference type="PANTHER" id="PTHR48105">
    <property type="entry name" value="THIOREDOXIN REDUCTASE 1-RELATED-RELATED"/>
    <property type="match status" value="1"/>
</dbReference>
<dbReference type="NCBIfam" id="TIGR01292">
    <property type="entry name" value="TRX_reduct"/>
    <property type="match status" value="1"/>
</dbReference>
<dbReference type="InterPro" id="IPR036188">
    <property type="entry name" value="FAD/NAD-bd_sf"/>
</dbReference>
<gene>
    <name evidence="10" type="ORF">BANT918_00634</name>
</gene>
<keyword evidence="8" id="KW-0521">NADP</keyword>
<dbReference type="InterPro" id="IPR005982">
    <property type="entry name" value="Thioredox_Rdtase"/>
</dbReference>
<dbReference type="Proteomes" id="UP000234433">
    <property type="component" value="Unassembled WGS sequence"/>
</dbReference>
<name>A0A2H1I7N9_9MICO</name>
<evidence type="ECO:0000256" key="4">
    <source>
        <dbReference type="ARBA" id="ARBA00023157"/>
    </source>
</evidence>